<evidence type="ECO:0000313" key="3">
    <source>
        <dbReference type="Proteomes" id="UP000198762"/>
    </source>
</evidence>
<dbReference type="STRING" id="430453.SAMN04487962_10687"/>
<keyword evidence="3" id="KW-1185">Reference proteome</keyword>
<reference evidence="3" key="1">
    <citation type="submission" date="2016-10" db="EMBL/GenBank/DDBJ databases">
        <authorList>
            <person name="Varghese N."/>
            <person name="Submissions S."/>
        </authorList>
    </citation>
    <scope>NUCLEOTIDE SEQUENCE [LARGE SCALE GENOMIC DNA]</scope>
    <source>
        <strain evidence="3">CGMCC 1.6489</strain>
    </source>
</reference>
<evidence type="ECO:0000256" key="1">
    <source>
        <dbReference type="SAM" id="MobiDB-lite"/>
    </source>
</evidence>
<dbReference type="EMBL" id="FOHZ01000006">
    <property type="protein sequence ID" value="SET25725.1"/>
    <property type="molecule type" value="Genomic_DNA"/>
</dbReference>
<sequence>MPETPPPLAMSARIDGVLREIRVPDLPYPVGQPVQAADWNGLLRSRWADQVDQRVSDLLRHLDGPWSVIQVNAAYVADRIMDVFLRSSGLHPVLVARLARLRYPLAWQLAGDQREAFLDTLVTWLDSFVDWRGWSDSGGRSSRALLDRLDVLVGDIDQCFENRDISPFMAYCEKWQTDAQRRREHSSRLHQRLLETEAGAARQRRADQVSRAITGRALEGRQLPAATQDFLVDHWVPLLRQIAWREGLEGENWRHGQRLLEWMVWVGDPALAGQNLERLYQVGEQLTDRITEVWQRICHQPPPRDELAAMEQVLVARLRGDEPEVVSTRKRLATLDYHSHWLDLPDVPTEELSRYRDNWFVEGEGEDEQRRYFLACFPETSEILWSNGFGVRLATTDWQSFQQSLANGAVRPLPELTRFGQVLDDTVNALSRVLESQRQQRQEAARRARAKAEQLRLQQEAQELEQRQATARRQAEEEHQQQQARARALEEEAARIEAVRAAARNQAQTEVDRLGPGSWIALRVPVEGQQGQEQRLKLAVRINARRKLVFVDRLGLNRTELTVDGLVDHLLAGTARILGASAEFDETLSRVVGRIRVGR</sequence>
<dbReference type="AlphaFoldDB" id="A0A1I0D290"/>
<name>A0A1I0D290_9GAMM</name>
<dbReference type="InterPro" id="IPR012434">
    <property type="entry name" value="DUF1631"/>
</dbReference>
<organism evidence="2 3">
    <name type="scientific">Marinobacter segnicrescens</name>
    <dbReference type="NCBI Taxonomy" id="430453"/>
    <lineage>
        <taxon>Bacteria</taxon>
        <taxon>Pseudomonadati</taxon>
        <taxon>Pseudomonadota</taxon>
        <taxon>Gammaproteobacteria</taxon>
        <taxon>Pseudomonadales</taxon>
        <taxon>Marinobacteraceae</taxon>
        <taxon>Marinobacter</taxon>
    </lineage>
</organism>
<dbReference type="RefSeq" id="WP_091850361.1">
    <property type="nucleotide sequence ID" value="NZ_FOHZ01000006.1"/>
</dbReference>
<feature type="compositionally biased region" description="Low complexity" evidence="1">
    <location>
        <begin position="461"/>
        <end position="472"/>
    </location>
</feature>
<evidence type="ECO:0008006" key="4">
    <source>
        <dbReference type="Google" id="ProtNLM"/>
    </source>
</evidence>
<protein>
    <recommendedName>
        <fullName evidence="4">DUF1631 family protein</fullName>
    </recommendedName>
</protein>
<gene>
    <name evidence="2" type="ORF">SAMN04487962_10687</name>
</gene>
<dbReference type="Proteomes" id="UP000198762">
    <property type="component" value="Unassembled WGS sequence"/>
</dbReference>
<proteinExistence type="predicted"/>
<dbReference type="Pfam" id="PF07793">
    <property type="entry name" value="DUF1631"/>
    <property type="match status" value="2"/>
</dbReference>
<feature type="region of interest" description="Disordered" evidence="1">
    <location>
        <begin position="461"/>
        <end position="482"/>
    </location>
</feature>
<accession>A0A1I0D290</accession>
<dbReference type="OrthoDB" id="6344120at2"/>
<evidence type="ECO:0000313" key="2">
    <source>
        <dbReference type="EMBL" id="SET25725.1"/>
    </source>
</evidence>